<organism evidence="1 2">
    <name type="scientific">Portunus trituberculatus</name>
    <name type="common">Swimming crab</name>
    <name type="synonym">Neptunus trituberculatus</name>
    <dbReference type="NCBI Taxonomy" id="210409"/>
    <lineage>
        <taxon>Eukaryota</taxon>
        <taxon>Metazoa</taxon>
        <taxon>Ecdysozoa</taxon>
        <taxon>Arthropoda</taxon>
        <taxon>Crustacea</taxon>
        <taxon>Multicrustacea</taxon>
        <taxon>Malacostraca</taxon>
        <taxon>Eumalacostraca</taxon>
        <taxon>Eucarida</taxon>
        <taxon>Decapoda</taxon>
        <taxon>Pleocyemata</taxon>
        <taxon>Brachyura</taxon>
        <taxon>Eubrachyura</taxon>
        <taxon>Portunoidea</taxon>
        <taxon>Portunidae</taxon>
        <taxon>Portuninae</taxon>
        <taxon>Portunus</taxon>
    </lineage>
</organism>
<dbReference type="AlphaFoldDB" id="A0A5B7J444"/>
<accession>A0A5B7J444</accession>
<dbReference type="EMBL" id="VSRR010088063">
    <property type="protein sequence ID" value="MPC91530.1"/>
    <property type="molecule type" value="Genomic_DNA"/>
</dbReference>
<reference evidence="1 2" key="1">
    <citation type="submission" date="2019-05" db="EMBL/GenBank/DDBJ databases">
        <title>Another draft genome of Portunus trituberculatus and its Hox gene families provides insights of decapod evolution.</title>
        <authorList>
            <person name="Jeong J.-H."/>
            <person name="Song I."/>
            <person name="Kim S."/>
            <person name="Choi T."/>
            <person name="Kim D."/>
            <person name="Ryu S."/>
            <person name="Kim W."/>
        </authorList>
    </citation>
    <scope>NUCLEOTIDE SEQUENCE [LARGE SCALE GENOMIC DNA]</scope>
    <source>
        <tissue evidence="1">Muscle</tissue>
    </source>
</reference>
<keyword evidence="2" id="KW-1185">Reference proteome</keyword>
<protein>
    <submittedName>
        <fullName evidence="1">Uncharacterized protein</fullName>
    </submittedName>
</protein>
<comment type="caution">
    <text evidence="1">The sequence shown here is derived from an EMBL/GenBank/DDBJ whole genome shotgun (WGS) entry which is preliminary data.</text>
</comment>
<name>A0A5B7J444_PORTR</name>
<evidence type="ECO:0000313" key="1">
    <source>
        <dbReference type="EMBL" id="MPC91530.1"/>
    </source>
</evidence>
<proteinExistence type="predicted"/>
<gene>
    <name evidence="1" type="ORF">E2C01_086573</name>
</gene>
<dbReference type="Proteomes" id="UP000324222">
    <property type="component" value="Unassembled WGS sequence"/>
</dbReference>
<sequence length="140" mass="15584">MRIFFFFFYVKGSRPIVPVGTRVWEALFSFRPSWRNIILRSSSWVSPPRTSVHGVGDSKAVTAAIPCVLHHPRTRASHGAITDPLLVTLPTPATLHPLPPATPPLPPAPFSERFIADLLPSNACRRHPLRMVVSLYLELS</sequence>
<evidence type="ECO:0000313" key="2">
    <source>
        <dbReference type="Proteomes" id="UP000324222"/>
    </source>
</evidence>